<feature type="compositionally biased region" description="Basic and acidic residues" evidence="3">
    <location>
        <begin position="689"/>
        <end position="698"/>
    </location>
</feature>
<dbReference type="EMBL" id="ADOT01000266">
    <property type="protein sequence ID" value="EGX44861.1"/>
    <property type="molecule type" value="Genomic_DNA"/>
</dbReference>
<keyword evidence="5" id="KW-1185">Reference proteome</keyword>
<evidence type="ECO:0000256" key="1">
    <source>
        <dbReference type="ARBA" id="ARBA00022737"/>
    </source>
</evidence>
<dbReference type="PANTHER" id="PTHR24180:SF45">
    <property type="entry name" value="POLY [ADP-RIBOSE] POLYMERASE TANKYRASE"/>
    <property type="match status" value="1"/>
</dbReference>
<dbReference type="GeneID" id="22897461"/>
<dbReference type="Proteomes" id="UP000008784">
    <property type="component" value="Unassembled WGS sequence"/>
</dbReference>
<dbReference type="RefSeq" id="XP_011126470.1">
    <property type="nucleotide sequence ID" value="XM_011128168.1"/>
</dbReference>
<comment type="caution">
    <text evidence="4">The sequence shown here is derived from an EMBL/GenBank/DDBJ whole genome shotgun (WGS) entry which is preliminary data.</text>
</comment>
<evidence type="ECO:0000313" key="4">
    <source>
        <dbReference type="EMBL" id="EGX44861.1"/>
    </source>
</evidence>
<accession>G1XPQ8</accession>
<feature type="region of interest" description="Disordered" evidence="3">
    <location>
        <begin position="649"/>
        <end position="718"/>
    </location>
</feature>
<gene>
    <name evidence="4" type="ORF">AOL_s00176g32</name>
</gene>
<proteinExistence type="predicted"/>
<dbReference type="InterPro" id="IPR036770">
    <property type="entry name" value="Ankyrin_rpt-contain_sf"/>
</dbReference>
<name>G1XPQ8_ARTOA</name>
<sequence>MVNGHDSLGDWGLDSGSQSIPLNSITLTPSAPTSRNSSFSINSDDSFPGSLSDSGSVKSVSHAPASSVADVWGVGIPTTDSLSTLPLGQAVTRRDVESVRKLLGEDPQSACVQDKEGNNLLHLMADLRVSDPAKARLNWADTINVTKEMVKILIEHKVDIEARNQSRMTPLYVPFRKQLMPYSGRSDGAQKGWLEGHAVIALIEAGANTKIDLGNGDRRESFYDNLLEVWVHRSCEDFCHSETYRDVLLSLMQRVEDPDPPDTYLPLMHRVIRAGTGPHSGEALRCLTSKLHPKPARVDSLNEKGDTPLLALLSSDNDVSKDFPETALEFTINAAKALLECGAQIYFTSESGNTAILSAVSGHRSRWRSDEEDVQLMDFLLNFDRSIDDGLELGHWRLINITQTVALTKAVCMGRPKTVKFLLGHGMHDRLDERVRFEYRHDIIFSGTLLDIAFFGAEQTRREYIELVDPEAHPDIYTEGSEFSAEHWAYFRLSEAFIYVNDEKAKAIGKSRYQGHSEVVKILQSYGIERTRPEEPDNEPTYFNEVTMPRSSFFNFSAAGVSTTELREGEIPRNEDWKFLYELEILDEKWESKVVPQLAFIYTKRRAWPRPRVLDRWPQLQTMIPPKGDPAWYLNEFWLHVWNPPRPESEEYASDYRSDSEPDSGSYYTGSDSQEYEDDQSFDGSDPGGDDHDARSDYYDSEGEGYNDATDSDTNESS</sequence>
<dbReference type="InterPro" id="IPR002110">
    <property type="entry name" value="Ankyrin_rpt"/>
</dbReference>
<evidence type="ECO:0000256" key="3">
    <source>
        <dbReference type="SAM" id="MobiDB-lite"/>
    </source>
</evidence>
<organism evidence="4 5">
    <name type="scientific">Arthrobotrys oligospora (strain ATCC 24927 / CBS 115.81 / DSM 1491)</name>
    <name type="common">Nematode-trapping fungus</name>
    <name type="synonym">Didymozoophaga oligospora</name>
    <dbReference type="NCBI Taxonomy" id="756982"/>
    <lineage>
        <taxon>Eukaryota</taxon>
        <taxon>Fungi</taxon>
        <taxon>Dikarya</taxon>
        <taxon>Ascomycota</taxon>
        <taxon>Pezizomycotina</taxon>
        <taxon>Orbiliomycetes</taxon>
        <taxon>Orbiliales</taxon>
        <taxon>Orbiliaceae</taxon>
        <taxon>Orbilia</taxon>
        <taxon>Orbilia oligospora</taxon>
    </lineage>
</organism>
<dbReference type="SMART" id="SM00248">
    <property type="entry name" value="ANK"/>
    <property type="match status" value="5"/>
</dbReference>
<dbReference type="AlphaFoldDB" id="G1XPQ8"/>
<dbReference type="Gene3D" id="1.25.40.20">
    <property type="entry name" value="Ankyrin repeat-containing domain"/>
    <property type="match status" value="2"/>
</dbReference>
<dbReference type="OrthoDB" id="5153584at2759"/>
<dbReference type="InParanoid" id="G1XPQ8"/>
<reference evidence="4 5" key="1">
    <citation type="journal article" date="2011" name="PLoS Pathog.">
        <title>Genomic and proteomic analyses of the fungus Arthrobotrys oligospora provide insights into nematode-trap formation.</title>
        <authorList>
            <person name="Yang J."/>
            <person name="Wang L."/>
            <person name="Ji X."/>
            <person name="Feng Y."/>
            <person name="Li X."/>
            <person name="Zou C."/>
            <person name="Xu J."/>
            <person name="Ren Y."/>
            <person name="Mi Q."/>
            <person name="Wu J."/>
            <person name="Liu S."/>
            <person name="Liu Y."/>
            <person name="Huang X."/>
            <person name="Wang H."/>
            <person name="Niu X."/>
            <person name="Li J."/>
            <person name="Liang L."/>
            <person name="Luo Y."/>
            <person name="Ji K."/>
            <person name="Zhou W."/>
            <person name="Yu Z."/>
            <person name="Li G."/>
            <person name="Liu Y."/>
            <person name="Li L."/>
            <person name="Qiao M."/>
            <person name="Feng L."/>
            <person name="Zhang K.-Q."/>
        </authorList>
    </citation>
    <scope>NUCLEOTIDE SEQUENCE [LARGE SCALE GENOMIC DNA]</scope>
    <source>
        <strain evidence="5">ATCC 24927 / CBS 115.81 / DSM 1491</strain>
    </source>
</reference>
<evidence type="ECO:0000313" key="5">
    <source>
        <dbReference type="Proteomes" id="UP000008784"/>
    </source>
</evidence>
<protein>
    <submittedName>
        <fullName evidence="4">Uncharacterized protein</fullName>
    </submittedName>
</protein>
<feature type="compositionally biased region" description="Low complexity" evidence="3">
    <location>
        <begin position="34"/>
        <end position="59"/>
    </location>
</feature>
<feature type="region of interest" description="Disordered" evidence="3">
    <location>
        <begin position="23"/>
        <end position="59"/>
    </location>
</feature>
<dbReference type="InterPro" id="IPR051637">
    <property type="entry name" value="Ank_repeat_dom-contain_49"/>
</dbReference>
<keyword evidence="2" id="KW-0040">ANK repeat</keyword>
<feature type="compositionally biased region" description="Acidic residues" evidence="3">
    <location>
        <begin position="699"/>
        <end position="718"/>
    </location>
</feature>
<feature type="compositionally biased region" description="Polar residues" evidence="3">
    <location>
        <begin position="23"/>
        <end position="33"/>
    </location>
</feature>
<dbReference type="HOGENOM" id="CLU_430318_0_0_1"/>
<evidence type="ECO:0000256" key="2">
    <source>
        <dbReference type="ARBA" id="ARBA00023043"/>
    </source>
</evidence>
<keyword evidence="1" id="KW-0677">Repeat</keyword>
<dbReference type="PANTHER" id="PTHR24180">
    <property type="entry name" value="CYCLIN-DEPENDENT KINASE INHIBITOR 2C-RELATED"/>
    <property type="match status" value="1"/>
</dbReference>
<dbReference type="SUPFAM" id="SSF48403">
    <property type="entry name" value="Ankyrin repeat"/>
    <property type="match status" value="2"/>
</dbReference>